<evidence type="ECO:0000313" key="13">
    <source>
        <dbReference type="Proteomes" id="UP000254919"/>
    </source>
</evidence>
<keyword evidence="6 10" id="KW-0812">Transmembrane</keyword>
<dbReference type="InterPro" id="IPR013525">
    <property type="entry name" value="ABC2_TM"/>
</dbReference>
<dbReference type="GO" id="GO:0043190">
    <property type="term" value="C:ATP-binding cassette (ABC) transporter complex"/>
    <property type="evidence" value="ECO:0007669"/>
    <property type="project" value="InterPro"/>
</dbReference>
<feature type="transmembrane region" description="Helical" evidence="10">
    <location>
        <begin position="120"/>
        <end position="141"/>
    </location>
</feature>
<feature type="transmembrane region" description="Helical" evidence="10">
    <location>
        <begin position="239"/>
        <end position="259"/>
    </location>
</feature>
<gene>
    <name evidence="12" type="primary">kpsM</name>
    <name evidence="12" type="ORF">NCTC13291_00926</name>
</gene>
<dbReference type="GO" id="GO:0015920">
    <property type="term" value="P:lipopolysaccharide transport"/>
    <property type="evidence" value="ECO:0007669"/>
    <property type="project" value="TreeGrafter"/>
</dbReference>
<feature type="transmembrane region" description="Helical" evidence="10">
    <location>
        <begin position="147"/>
        <end position="170"/>
    </location>
</feature>
<dbReference type="EMBL" id="UGVN01000001">
    <property type="protein sequence ID" value="SUE38868.1"/>
    <property type="molecule type" value="Genomic_DNA"/>
</dbReference>
<comment type="subcellular location">
    <subcellularLocation>
        <location evidence="1">Cell membrane</location>
        <topology evidence="1">Multi-pass membrane protein</topology>
    </subcellularLocation>
</comment>
<reference evidence="12 13" key="1">
    <citation type="submission" date="2018-06" db="EMBL/GenBank/DDBJ databases">
        <authorList>
            <consortium name="Pathogen Informatics"/>
            <person name="Doyle S."/>
        </authorList>
    </citation>
    <scope>NUCLEOTIDE SEQUENCE [LARGE SCALE GENOMIC DNA]</scope>
    <source>
        <strain evidence="12 13">NCTC13291</strain>
    </source>
</reference>
<organism evidence="12 13">
    <name type="scientific">Roseomonas mucosa</name>
    <dbReference type="NCBI Taxonomy" id="207340"/>
    <lineage>
        <taxon>Bacteria</taxon>
        <taxon>Pseudomonadati</taxon>
        <taxon>Pseudomonadota</taxon>
        <taxon>Alphaproteobacteria</taxon>
        <taxon>Acetobacterales</taxon>
        <taxon>Roseomonadaceae</taxon>
        <taxon>Roseomonas</taxon>
    </lineage>
</organism>
<evidence type="ECO:0000313" key="12">
    <source>
        <dbReference type="EMBL" id="SUE38868.1"/>
    </source>
</evidence>
<evidence type="ECO:0000256" key="6">
    <source>
        <dbReference type="ARBA" id="ARBA00022692"/>
    </source>
</evidence>
<comment type="similarity">
    <text evidence="2">Belongs to the ABC-2 integral membrane protein family.</text>
</comment>
<proteinExistence type="inferred from homology"/>
<keyword evidence="3" id="KW-0813">Transport</keyword>
<keyword evidence="4" id="KW-1003">Cell membrane</keyword>
<evidence type="ECO:0000259" key="11">
    <source>
        <dbReference type="Pfam" id="PF01061"/>
    </source>
</evidence>
<dbReference type="RefSeq" id="WP_019461972.1">
    <property type="nucleotide sequence ID" value="NZ_AP031462.1"/>
</dbReference>
<evidence type="ECO:0000256" key="3">
    <source>
        <dbReference type="ARBA" id="ARBA00022448"/>
    </source>
</evidence>
<dbReference type="PANTHER" id="PTHR30413">
    <property type="entry name" value="INNER MEMBRANE TRANSPORT PERMEASE"/>
    <property type="match status" value="1"/>
</dbReference>
<evidence type="ECO:0000256" key="2">
    <source>
        <dbReference type="ARBA" id="ARBA00007783"/>
    </source>
</evidence>
<accession>A0A379MX34</accession>
<evidence type="ECO:0000256" key="7">
    <source>
        <dbReference type="ARBA" id="ARBA00022989"/>
    </source>
</evidence>
<evidence type="ECO:0000256" key="10">
    <source>
        <dbReference type="SAM" id="Phobius"/>
    </source>
</evidence>
<protein>
    <submittedName>
        <fullName evidence="12">Polysialic acid transport protein kpsM</fullName>
    </submittedName>
</protein>
<keyword evidence="5" id="KW-0762">Sugar transport</keyword>
<dbReference type="GO" id="GO:0140359">
    <property type="term" value="F:ABC-type transporter activity"/>
    <property type="evidence" value="ECO:0007669"/>
    <property type="project" value="InterPro"/>
</dbReference>
<feature type="domain" description="ABC-2 type transporter transmembrane" evidence="11">
    <location>
        <begin position="22"/>
        <end position="228"/>
    </location>
</feature>
<dbReference type="GO" id="GO:0015774">
    <property type="term" value="P:polysaccharide transport"/>
    <property type="evidence" value="ECO:0007669"/>
    <property type="project" value="UniProtKB-KW"/>
</dbReference>
<evidence type="ECO:0000256" key="1">
    <source>
        <dbReference type="ARBA" id="ARBA00004651"/>
    </source>
</evidence>
<name>A0A379MX34_9PROT</name>
<keyword evidence="7 10" id="KW-1133">Transmembrane helix</keyword>
<dbReference type="OrthoDB" id="8479094at2"/>
<evidence type="ECO:0000256" key="9">
    <source>
        <dbReference type="ARBA" id="ARBA00023136"/>
    </source>
</evidence>
<dbReference type="PANTHER" id="PTHR30413:SF10">
    <property type="entry name" value="CAPSULE POLYSACCHARIDE EXPORT INNER-MEMBRANE PROTEIN CTRC"/>
    <property type="match status" value="1"/>
</dbReference>
<feature type="transmembrane region" description="Helical" evidence="10">
    <location>
        <begin position="73"/>
        <end position="90"/>
    </location>
</feature>
<feature type="transmembrane region" description="Helical" evidence="10">
    <location>
        <begin position="41"/>
        <end position="61"/>
    </location>
</feature>
<dbReference type="Proteomes" id="UP000254919">
    <property type="component" value="Unassembled WGS sequence"/>
</dbReference>
<sequence>MSISYGEKPSLLESFHVQRAVVGALFMRELHTRFGRHNIGFLWLFLEPLTLGTAVGMLHSLSGHDMPGGIDPFLFSMFGYVPFFVFRSVVTRAPSAIHSNLTLLYHQRVTLLDIMLARNILESSAILGVIVVIVAVCSFVAEKPPANPGLLILGVSCMILLSHGLSLLLASAGGRWEGFDRLVHPVTYLLMPVSGAFFALNWFSPEWREILLWMPLINIHEMIRDGQFGDQLPSYYDTVYILEWIVGSNVTGMLALRAVRSKLSMY</sequence>
<keyword evidence="9 10" id="KW-0472">Membrane</keyword>
<dbReference type="PRINTS" id="PR00164">
    <property type="entry name" value="ABC2TRNSPORT"/>
</dbReference>
<dbReference type="GeneID" id="99631983"/>
<dbReference type="AlphaFoldDB" id="A0A379MX34"/>
<dbReference type="InterPro" id="IPR000412">
    <property type="entry name" value="ABC_2_transport"/>
</dbReference>
<evidence type="ECO:0000256" key="4">
    <source>
        <dbReference type="ARBA" id="ARBA00022475"/>
    </source>
</evidence>
<evidence type="ECO:0000256" key="8">
    <source>
        <dbReference type="ARBA" id="ARBA00023047"/>
    </source>
</evidence>
<evidence type="ECO:0000256" key="5">
    <source>
        <dbReference type="ARBA" id="ARBA00022597"/>
    </source>
</evidence>
<keyword evidence="8" id="KW-0625">Polysaccharide transport</keyword>
<dbReference type="Pfam" id="PF01061">
    <property type="entry name" value="ABC2_membrane"/>
    <property type="match status" value="1"/>
</dbReference>
<feature type="transmembrane region" description="Helical" evidence="10">
    <location>
        <begin position="182"/>
        <end position="203"/>
    </location>
</feature>